<proteinExistence type="predicted"/>
<sequence>MNVLIVLALLALFLYLYERNRGVRAARNSRQRLENLKKGENYGRWFTIASSLDSGRVYYGKVIRWDVPEDPRNVAELYCVEGSNPDGWTPSFLWDKDDLILQ</sequence>
<name>A0A345L1Z5_9CAUD</name>
<evidence type="ECO:0000313" key="2">
    <source>
        <dbReference type="Proteomes" id="UP000258408"/>
    </source>
</evidence>
<dbReference type="GeneID" id="55599978"/>
<accession>A0A345L1Z5</accession>
<organism evidence="1 2">
    <name type="scientific">Streptomyces phage Blueeyedbeauty</name>
    <dbReference type="NCBI Taxonomy" id="2250336"/>
    <lineage>
        <taxon>Viruses</taxon>
        <taxon>Duplodnaviria</taxon>
        <taxon>Heunggongvirae</taxon>
        <taxon>Uroviricota</taxon>
        <taxon>Caudoviricetes</taxon>
        <taxon>Stanwilliamsviridae</taxon>
        <taxon>Loccivirinae</taxon>
        <taxon>Annadreamyvirus</taxon>
        <taxon>Annadreamyvirus blueeyedbeauty</taxon>
    </lineage>
</organism>
<evidence type="ECO:0000313" key="1">
    <source>
        <dbReference type="EMBL" id="AXH49297.1"/>
    </source>
</evidence>
<dbReference type="KEGG" id="vg:55599978"/>
<dbReference type="EMBL" id="MH536814">
    <property type="protein sequence ID" value="AXH49297.1"/>
    <property type="molecule type" value="Genomic_DNA"/>
</dbReference>
<protein>
    <submittedName>
        <fullName evidence="1">Uncharacterized protein</fullName>
    </submittedName>
</protein>
<keyword evidence="2" id="KW-1185">Reference proteome</keyword>
<gene>
    <name evidence="1" type="primary">188</name>
    <name evidence="1" type="ORF">SEA_BLUEEYEDBEAUTY_188</name>
</gene>
<dbReference type="Proteomes" id="UP000258408">
    <property type="component" value="Segment"/>
</dbReference>
<reference evidence="1 2" key="1">
    <citation type="submission" date="2018-06" db="EMBL/GenBank/DDBJ databases">
        <authorList>
            <person name="Luttrell C.E."/>
            <person name="Myers K.N."/>
            <person name="Simpson A.N."/>
            <person name="Sulollari A."/>
            <person name="Suri N."/>
            <person name="Nayek S."/>
            <person name="Bhuiyan S."/>
            <person name="Smith B.R."/>
            <person name="Hughes L.E."/>
            <person name="Garlena R.A."/>
            <person name="Russell D.A."/>
            <person name="Pope W.H."/>
            <person name="Jacobs-Sera D."/>
            <person name="Hatfull G.F."/>
        </authorList>
    </citation>
    <scope>NUCLEOTIDE SEQUENCE [LARGE SCALE GENOMIC DNA]</scope>
</reference>
<dbReference type="RefSeq" id="YP_009839349.1">
    <property type="nucleotide sequence ID" value="NC_048720.1"/>
</dbReference>